<dbReference type="Proteomes" id="UP000297839">
    <property type="component" value="Unassembled WGS sequence"/>
</dbReference>
<sequence length="598" mass="65086">MNAIPHTTALPPALDPLLSPRGQDDASRAVAALQAQLATSGELQARTRELEATVATLQATLEATREGILVTDEDGRVTMANRRFEALWALTLPATGLERGALLAELAPLLAGDASQLLSCVDGADACLHLADGRVIEQRSRPQRLRGEAAGRVWTFLDVTQQHRAESELREEARALELVNRTKLQVVRELDPQRLLQSIAAACLQVGGAEYAAYFELETDSARVLAYAGPPLPHLRMDARIPPTRLFRATLERRRTIRIADLMARSAAQEAAPHPVMRSYLAVPVIARDGSVAGALMLGHSRAGMFGERAQRLASGLAAGAAVALDNARLLGEARQLAQERLGLLDRERAARQAVEQLNATLEQRVARRTQALSIANRDLEAFAFSVSHDLRSPLGRVDGYAQALAALLEDEKREKPRHYLQRIRANIATMGVMVESSLALAKLSFAPMRTELVDLSAIATRICRDLADAEPLRDCQVAIEPGLRVQGDAALLDVMLGNLLRNAWKFTAPRRPAKIAFRRVTGESPFTFEIADNGVGFDGEASERLFVPFQRFHADNEFPGTGIGLATVRRLVERHGGRISAHSSPGEGCRFEFTLGA</sequence>
<dbReference type="InterPro" id="IPR036890">
    <property type="entry name" value="HATPase_C_sf"/>
</dbReference>
<dbReference type="Gene3D" id="3.30.565.10">
    <property type="entry name" value="Histidine kinase-like ATPase, C-terminal domain"/>
    <property type="match status" value="1"/>
</dbReference>
<dbReference type="Pfam" id="PF13188">
    <property type="entry name" value="PAS_8"/>
    <property type="match status" value="1"/>
</dbReference>
<dbReference type="GO" id="GO:0007234">
    <property type="term" value="P:osmosensory signaling via phosphorelay pathway"/>
    <property type="evidence" value="ECO:0007669"/>
    <property type="project" value="TreeGrafter"/>
</dbReference>
<evidence type="ECO:0000256" key="1">
    <source>
        <dbReference type="ARBA" id="ARBA00000085"/>
    </source>
</evidence>
<dbReference type="InterPro" id="IPR003018">
    <property type="entry name" value="GAF"/>
</dbReference>
<keyword evidence="4" id="KW-0597">Phosphoprotein</keyword>
<dbReference type="GO" id="GO:0030295">
    <property type="term" value="F:protein kinase activator activity"/>
    <property type="evidence" value="ECO:0007669"/>
    <property type="project" value="TreeGrafter"/>
</dbReference>
<keyword evidence="7" id="KW-0472">Membrane</keyword>
<dbReference type="SUPFAM" id="SSF55785">
    <property type="entry name" value="PYP-like sensor domain (PAS domain)"/>
    <property type="match status" value="1"/>
</dbReference>
<dbReference type="InterPro" id="IPR003594">
    <property type="entry name" value="HATPase_dom"/>
</dbReference>
<dbReference type="SMART" id="SM00065">
    <property type="entry name" value="GAF"/>
    <property type="match status" value="1"/>
</dbReference>
<dbReference type="EMBL" id="SMLK01000001">
    <property type="protein sequence ID" value="TFZ07941.1"/>
    <property type="molecule type" value="Genomic_DNA"/>
</dbReference>
<evidence type="ECO:0000313" key="11">
    <source>
        <dbReference type="Proteomes" id="UP000297839"/>
    </source>
</evidence>
<dbReference type="InterPro" id="IPR004358">
    <property type="entry name" value="Sig_transdc_His_kin-like_C"/>
</dbReference>
<organism evidence="10 11">
    <name type="scientific">Ramlibacter humi</name>
    <dbReference type="NCBI Taxonomy" id="2530451"/>
    <lineage>
        <taxon>Bacteria</taxon>
        <taxon>Pseudomonadati</taxon>
        <taxon>Pseudomonadota</taxon>
        <taxon>Betaproteobacteria</taxon>
        <taxon>Burkholderiales</taxon>
        <taxon>Comamonadaceae</taxon>
        <taxon>Ramlibacter</taxon>
    </lineage>
</organism>
<dbReference type="SMART" id="SM00388">
    <property type="entry name" value="HisKA"/>
    <property type="match status" value="1"/>
</dbReference>
<dbReference type="InterPro" id="IPR005467">
    <property type="entry name" value="His_kinase_dom"/>
</dbReference>
<dbReference type="PANTHER" id="PTHR42878">
    <property type="entry name" value="TWO-COMPONENT HISTIDINE KINASE"/>
    <property type="match status" value="1"/>
</dbReference>
<dbReference type="SUPFAM" id="SSF47384">
    <property type="entry name" value="Homodimeric domain of signal transducing histidine kinase"/>
    <property type="match status" value="1"/>
</dbReference>
<dbReference type="OrthoDB" id="8552871at2"/>
<evidence type="ECO:0000256" key="8">
    <source>
        <dbReference type="SAM" id="MobiDB-lite"/>
    </source>
</evidence>
<feature type="compositionally biased region" description="Low complexity" evidence="8">
    <location>
        <begin position="9"/>
        <end position="20"/>
    </location>
</feature>
<evidence type="ECO:0000256" key="2">
    <source>
        <dbReference type="ARBA" id="ARBA00004429"/>
    </source>
</evidence>
<feature type="region of interest" description="Disordered" evidence="8">
    <location>
        <begin position="1"/>
        <end position="22"/>
    </location>
</feature>
<dbReference type="PRINTS" id="PR00344">
    <property type="entry name" value="BCTRLSENSOR"/>
</dbReference>
<dbReference type="GO" id="GO:0005886">
    <property type="term" value="C:plasma membrane"/>
    <property type="evidence" value="ECO:0007669"/>
    <property type="project" value="UniProtKB-SubCell"/>
</dbReference>
<dbReference type="PROSITE" id="PS50109">
    <property type="entry name" value="HIS_KIN"/>
    <property type="match status" value="1"/>
</dbReference>
<comment type="subcellular location">
    <subcellularLocation>
        <location evidence="2">Cell inner membrane</location>
        <topology evidence="2">Multi-pass membrane protein</topology>
    </subcellularLocation>
</comment>
<dbReference type="SUPFAM" id="SSF55874">
    <property type="entry name" value="ATPase domain of HSP90 chaperone/DNA topoisomerase II/histidine kinase"/>
    <property type="match status" value="1"/>
</dbReference>
<evidence type="ECO:0000256" key="6">
    <source>
        <dbReference type="ARBA" id="ARBA00022777"/>
    </source>
</evidence>
<evidence type="ECO:0000259" key="9">
    <source>
        <dbReference type="PROSITE" id="PS50109"/>
    </source>
</evidence>
<dbReference type="InterPro" id="IPR029016">
    <property type="entry name" value="GAF-like_dom_sf"/>
</dbReference>
<dbReference type="InterPro" id="IPR000014">
    <property type="entry name" value="PAS"/>
</dbReference>
<evidence type="ECO:0000313" key="10">
    <source>
        <dbReference type="EMBL" id="TFZ07941.1"/>
    </source>
</evidence>
<dbReference type="Gene3D" id="3.30.450.20">
    <property type="entry name" value="PAS domain"/>
    <property type="match status" value="1"/>
</dbReference>
<keyword evidence="5" id="KW-0808">Transferase</keyword>
<name>A0A4Z0C9D7_9BURK</name>
<dbReference type="EC" id="2.7.13.3" evidence="3"/>
<dbReference type="Pfam" id="PF02518">
    <property type="entry name" value="HATPase_c"/>
    <property type="match status" value="1"/>
</dbReference>
<dbReference type="CDD" id="cd00082">
    <property type="entry name" value="HisKA"/>
    <property type="match status" value="1"/>
</dbReference>
<dbReference type="InterPro" id="IPR035965">
    <property type="entry name" value="PAS-like_dom_sf"/>
</dbReference>
<keyword evidence="6" id="KW-0418">Kinase</keyword>
<reference evidence="10 11" key="1">
    <citation type="submission" date="2019-03" db="EMBL/GenBank/DDBJ databases">
        <title>Ramlibacter sp. 18x22-1, whole genome shotgun sequence.</title>
        <authorList>
            <person name="Zhang X."/>
            <person name="Feng G."/>
            <person name="Zhu H."/>
        </authorList>
    </citation>
    <scope>NUCLEOTIDE SEQUENCE [LARGE SCALE GENOMIC DNA]</scope>
    <source>
        <strain evidence="10 11">18x22-1</strain>
    </source>
</reference>
<dbReference type="Gene3D" id="3.30.450.40">
    <property type="match status" value="1"/>
</dbReference>
<dbReference type="InterPro" id="IPR003661">
    <property type="entry name" value="HisK_dim/P_dom"/>
</dbReference>
<dbReference type="RefSeq" id="WP_135247879.1">
    <property type="nucleotide sequence ID" value="NZ_SMLK01000001.1"/>
</dbReference>
<accession>A0A4Z0C9D7</accession>
<evidence type="ECO:0000256" key="5">
    <source>
        <dbReference type="ARBA" id="ARBA00022679"/>
    </source>
</evidence>
<dbReference type="FunFam" id="3.30.565.10:FF:000006">
    <property type="entry name" value="Sensor histidine kinase WalK"/>
    <property type="match status" value="1"/>
</dbReference>
<dbReference type="Pfam" id="PF00512">
    <property type="entry name" value="HisKA"/>
    <property type="match status" value="1"/>
</dbReference>
<dbReference type="SMART" id="SM00387">
    <property type="entry name" value="HATPase_c"/>
    <property type="match status" value="1"/>
</dbReference>
<comment type="catalytic activity">
    <reaction evidence="1">
        <text>ATP + protein L-histidine = ADP + protein N-phospho-L-histidine.</text>
        <dbReference type="EC" id="2.7.13.3"/>
    </reaction>
</comment>
<proteinExistence type="predicted"/>
<evidence type="ECO:0000256" key="4">
    <source>
        <dbReference type="ARBA" id="ARBA00022553"/>
    </source>
</evidence>
<dbReference type="SUPFAM" id="SSF55781">
    <property type="entry name" value="GAF domain-like"/>
    <property type="match status" value="1"/>
</dbReference>
<protein>
    <recommendedName>
        <fullName evidence="3">histidine kinase</fullName>
        <ecNumber evidence="3">2.7.13.3</ecNumber>
    </recommendedName>
</protein>
<dbReference type="Gene3D" id="1.10.287.130">
    <property type="match status" value="1"/>
</dbReference>
<dbReference type="Pfam" id="PF13185">
    <property type="entry name" value="GAF_2"/>
    <property type="match status" value="1"/>
</dbReference>
<dbReference type="GO" id="GO:0000156">
    <property type="term" value="F:phosphorelay response regulator activity"/>
    <property type="evidence" value="ECO:0007669"/>
    <property type="project" value="TreeGrafter"/>
</dbReference>
<dbReference type="GO" id="GO:0000155">
    <property type="term" value="F:phosphorelay sensor kinase activity"/>
    <property type="evidence" value="ECO:0007669"/>
    <property type="project" value="InterPro"/>
</dbReference>
<evidence type="ECO:0000256" key="3">
    <source>
        <dbReference type="ARBA" id="ARBA00012438"/>
    </source>
</evidence>
<dbReference type="InterPro" id="IPR050351">
    <property type="entry name" value="BphY/WalK/GraS-like"/>
</dbReference>
<feature type="domain" description="Histidine kinase" evidence="9">
    <location>
        <begin position="386"/>
        <end position="598"/>
    </location>
</feature>
<dbReference type="InterPro" id="IPR036097">
    <property type="entry name" value="HisK_dim/P_sf"/>
</dbReference>
<comment type="caution">
    <text evidence="10">The sequence shown here is derived from an EMBL/GenBank/DDBJ whole genome shotgun (WGS) entry which is preliminary data.</text>
</comment>
<dbReference type="PANTHER" id="PTHR42878:SF15">
    <property type="entry name" value="BACTERIOPHYTOCHROME"/>
    <property type="match status" value="1"/>
</dbReference>
<keyword evidence="11" id="KW-1185">Reference proteome</keyword>
<evidence type="ECO:0000256" key="7">
    <source>
        <dbReference type="ARBA" id="ARBA00023136"/>
    </source>
</evidence>
<dbReference type="AlphaFoldDB" id="A0A4Z0C9D7"/>
<gene>
    <name evidence="10" type="ORF">EZ216_01890</name>
</gene>